<dbReference type="AlphaFoldDB" id="A0A376FXJ5"/>
<reference evidence="1 2" key="1">
    <citation type="submission" date="2018-06" db="EMBL/GenBank/DDBJ databases">
        <authorList>
            <consortium name="Pathogen Informatics"/>
            <person name="Doyle S."/>
        </authorList>
    </citation>
    <scope>NUCLEOTIDE SEQUENCE [LARGE SCALE GENOMIC DNA]</scope>
    <source>
        <strain evidence="1 2">NCTC13456</strain>
    </source>
</reference>
<name>A0A376FXJ5_9FLAO</name>
<sequence length="168" mass="20169">MFYKIINKDSEVFKKLFDLRTRELAIEEENLQALKDRIGLEWETFFGYPHQQNARRVSQYEGFAFTEHEKVNPKIWVKDKKHQDIYIPNSRTKLGREMREFLWNGLQSSRYSKVFDILKLGSPRQFAFPVVEITDNAIIIYLGEKQVPKIDDLIEITSKEFYELRDRE</sequence>
<gene>
    <name evidence="1" type="ORF">NCTC13456_00273</name>
</gene>
<organism evidence="1 2">
    <name type="scientific">Empedobacter falsenii</name>
    <dbReference type="NCBI Taxonomy" id="343874"/>
    <lineage>
        <taxon>Bacteria</taxon>
        <taxon>Pseudomonadati</taxon>
        <taxon>Bacteroidota</taxon>
        <taxon>Flavobacteriia</taxon>
        <taxon>Flavobacteriales</taxon>
        <taxon>Weeksellaceae</taxon>
        <taxon>Empedobacter</taxon>
    </lineage>
</organism>
<proteinExistence type="predicted"/>
<accession>A0A376FXJ5</accession>
<protein>
    <submittedName>
        <fullName evidence="1">Uncharacterized protein</fullName>
    </submittedName>
</protein>
<evidence type="ECO:0000313" key="2">
    <source>
        <dbReference type="Proteomes" id="UP000254737"/>
    </source>
</evidence>
<dbReference type="RefSeq" id="WP_114998223.1">
    <property type="nucleotide sequence ID" value="NZ_UFXS01000001.1"/>
</dbReference>
<dbReference type="EMBL" id="UFXS01000001">
    <property type="protein sequence ID" value="STD53055.1"/>
    <property type="molecule type" value="Genomic_DNA"/>
</dbReference>
<dbReference type="Proteomes" id="UP000254737">
    <property type="component" value="Unassembled WGS sequence"/>
</dbReference>
<evidence type="ECO:0000313" key="1">
    <source>
        <dbReference type="EMBL" id="STD53055.1"/>
    </source>
</evidence>